<dbReference type="PANTHER" id="PTHR18964">
    <property type="entry name" value="ROK (REPRESSOR, ORF, KINASE) FAMILY"/>
    <property type="match status" value="1"/>
</dbReference>
<name>A0ABN2M403_9MICO</name>
<comment type="caution">
    <text evidence="2">The sequence shown here is derived from an EMBL/GenBank/DDBJ whole genome shotgun (WGS) entry which is preliminary data.</text>
</comment>
<dbReference type="InterPro" id="IPR043129">
    <property type="entry name" value="ATPase_NBD"/>
</dbReference>
<dbReference type="Pfam" id="PF00480">
    <property type="entry name" value="ROK"/>
    <property type="match status" value="1"/>
</dbReference>
<dbReference type="InterPro" id="IPR000600">
    <property type="entry name" value="ROK"/>
</dbReference>
<protein>
    <submittedName>
        <fullName evidence="2">ROK family transcriptional regulator</fullName>
    </submittedName>
</protein>
<dbReference type="SUPFAM" id="SSF53067">
    <property type="entry name" value="Actin-like ATPase domain"/>
    <property type="match status" value="1"/>
</dbReference>
<dbReference type="Gene3D" id="3.30.420.40">
    <property type="match status" value="3"/>
</dbReference>
<dbReference type="PANTHER" id="PTHR18964:SF149">
    <property type="entry name" value="BIFUNCTIONAL UDP-N-ACETYLGLUCOSAMINE 2-EPIMERASE_N-ACETYLMANNOSAMINE KINASE"/>
    <property type="match status" value="1"/>
</dbReference>
<accession>A0ABN2M403</accession>
<evidence type="ECO:0000313" key="3">
    <source>
        <dbReference type="Proteomes" id="UP001499938"/>
    </source>
</evidence>
<keyword evidence="3" id="KW-1185">Reference proteome</keyword>
<dbReference type="EMBL" id="BAAAPO010000062">
    <property type="protein sequence ID" value="GAA1808935.1"/>
    <property type="molecule type" value="Genomic_DNA"/>
</dbReference>
<evidence type="ECO:0000313" key="2">
    <source>
        <dbReference type="EMBL" id="GAA1808935.1"/>
    </source>
</evidence>
<proteinExistence type="inferred from homology"/>
<dbReference type="CDD" id="cd23763">
    <property type="entry name" value="ASKHA_ATPase_ROK"/>
    <property type="match status" value="1"/>
</dbReference>
<reference evidence="2 3" key="1">
    <citation type="journal article" date="2019" name="Int. J. Syst. Evol. Microbiol.">
        <title>The Global Catalogue of Microorganisms (GCM) 10K type strain sequencing project: providing services to taxonomists for standard genome sequencing and annotation.</title>
        <authorList>
            <consortium name="The Broad Institute Genomics Platform"/>
            <consortium name="The Broad Institute Genome Sequencing Center for Infectious Disease"/>
            <person name="Wu L."/>
            <person name="Ma J."/>
        </authorList>
    </citation>
    <scope>NUCLEOTIDE SEQUENCE [LARGE SCALE GENOMIC DNA]</scope>
    <source>
        <strain evidence="2 3">JCM 15592</strain>
    </source>
</reference>
<comment type="similarity">
    <text evidence="1">Belongs to the ROK (NagC/XylR) family.</text>
</comment>
<dbReference type="Proteomes" id="UP001499938">
    <property type="component" value="Unassembled WGS sequence"/>
</dbReference>
<gene>
    <name evidence="2" type="ORF">GCM10009811_35240</name>
</gene>
<organism evidence="2 3">
    <name type="scientific">Nostocoides veronense</name>
    <dbReference type="NCBI Taxonomy" id="330836"/>
    <lineage>
        <taxon>Bacteria</taxon>
        <taxon>Bacillati</taxon>
        <taxon>Actinomycetota</taxon>
        <taxon>Actinomycetes</taxon>
        <taxon>Micrococcales</taxon>
        <taxon>Intrasporangiaceae</taxon>
        <taxon>Nostocoides</taxon>
    </lineage>
</organism>
<sequence length="335" mass="35046">MSKPTVSESVRRLSERGVLHEGALTQGGRGRAGTLVEVDETAGAALAIHAGAGEVTAEVLDVRGQVRGRHTLAVDEPVREADLRGALDAAINEAFRAAGDIAQAPLRSIAVSVADPVDPHTGRVVDLPGSPFLIGDADLPGVLRPRLAHGGRLAIDNDVNWSALAELDLGVARDLSDVIHIHLGRGIGAAIVIDGRVVQGARGTAGEIAQLPWTGNATLVRRLSDLGLAVPGQWRLDLDLAERILRPDSTDPARDRFVEAIALACAGVVTFLDPQALILGGPLAANDWLREAIAARVKAMCALPIDVRHAQVEEAPLSGARRHAAADLTDLLLDA</sequence>
<evidence type="ECO:0000256" key="1">
    <source>
        <dbReference type="ARBA" id="ARBA00006479"/>
    </source>
</evidence>